<feature type="binding site" evidence="8">
    <location>
        <position position="156"/>
    </location>
    <ligand>
        <name>Mg(2+)</name>
        <dbReference type="ChEBI" id="CHEBI:18420"/>
    </ligand>
</feature>
<dbReference type="OMA" id="RSCDTQF"/>
<comment type="subunit">
    <text evidence="3 9">Homotrimer.</text>
</comment>
<dbReference type="OrthoDB" id="1476984at2759"/>
<comment type="function">
    <text evidence="6 9">Catalyzes the aldol cleavage of 4-hydroxy-4-methyl-2-oxoglutarate (HMG) into 2 molecules of pyruvate. Also contains a secondary oxaloacetate (OAA) decarboxylase activity due to the common pyruvate enolate transition state formed following C-C bond cleavage in the retro-aldol and decarboxylation reactions.</text>
</comment>
<dbReference type="InterPro" id="IPR005493">
    <property type="entry name" value="RraA/RraA-like"/>
</dbReference>
<evidence type="ECO:0000256" key="3">
    <source>
        <dbReference type="ARBA" id="ARBA00011233"/>
    </source>
</evidence>
<dbReference type="GO" id="GO:0008428">
    <property type="term" value="F:ribonuclease inhibitor activity"/>
    <property type="evidence" value="ECO:0007669"/>
    <property type="project" value="InterPro"/>
</dbReference>
<dbReference type="InterPro" id="IPR036704">
    <property type="entry name" value="RraA/RraA-like_sf"/>
</dbReference>
<evidence type="ECO:0000256" key="5">
    <source>
        <dbReference type="ARBA" id="ARBA00023239"/>
    </source>
</evidence>
<dbReference type="NCBIfam" id="TIGR01935">
    <property type="entry name" value="NOT-MenG"/>
    <property type="match status" value="1"/>
</dbReference>
<keyword evidence="4 8" id="KW-0479">Metal-binding</keyword>
<dbReference type="Gene3D" id="3.50.30.40">
    <property type="entry name" value="Ribonuclease E inhibitor RraA/RraA-like"/>
    <property type="match status" value="1"/>
</dbReference>
<dbReference type="Proteomes" id="UP000011087">
    <property type="component" value="Unassembled WGS sequence"/>
</dbReference>
<evidence type="ECO:0000256" key="7">
    <source>
        <dbReference type="ARBA" id="ARBA00047973"/>
    </source>
</evidence>
<organism evidence="10">
    <name type="scientific">Guillardia theta (strain CCMP2712)</name>
    <name type="common">Cryptophyte</name>
    <dbReference type="NCBI Taxonomy" id="905079"/>
    <lineage>
        <taxon>Eukaryota</taxon>
        <taxon>Cryptophyceae</taxon>
        <taxon>Pyrenomonadales</taxon>
        <taxon>Geminigeraceae</taxon>
        <taxon>Guillardia</taxon>
    </lineage>
</organism>
<dbReference type="Pfam" id="PF03737">
    <property type="entry name" value="RraA-like"/>
    <property type="match status" value="1"/>
</dbReference>
<dbReference type="NCBIfam" id="NF006875">
    <property type="entry name" value="PRK09372.1"/>
    <property type="match status" value="1"/>
</dbReference>
<dbReference type="RefSeq" id="XP_005819335.1">
    <property type="nucleotide sequence ID" value="XM_005819278.1"/>
</dbReference>
<dbReference type="EnsemblProtists" id="EKX32355">
    <property type="protein sequence ID" value="EKX32355"/>
    <property type="gene ID" value="GUITHDRAFT_98616"/>
</dbReference>
<dbReference type="PANTHER" id="PTHR33254">
    <property type="entry name" value="4-HYDROXY-4-METHYL-2-OXOGLUTARATE ALDOLASE 3-RELATED"/>
    <property type="match status" value="1"/>
</dbReference>
<dbReference type="CDD" id="cd16841">
    <property type="entry name" value="RraA_family"/>
    <property type="match status" value="1"/>
</dbReference>
<comment type="similarity">
    <text evidence="2 9">Belongs to the class II aldolase/RraA-like family.</text>
</comment>
<sequence>MNALKHGTRSFFSPSCFKGMQLATQLSSRSSFYTRAPSQQFAPRAFLSSFATADICDSYGLDVSKISSDHGVKVIDPSLNFKNFGGQSEFCGSIVTIKAYESNPLVRATLQEDGNGRVLVVDAGGSTRCAMLGGNLAEIGEKNGWAGIVVYGCIRDSKEISNICIGVKALNTHPVKSHKDEKGVRDVPLHFGGVTIRPGDYMYSDSDGILIMPGPVK</sequence>
<dbReference type="GO" id="GO:0047443">
    <property type="term" value="F:4-hydroxy-4-methyl-2-oxoglutarate aldolase activity"/>
    <property type="evidence" value="ECO:0007669"/>
    <property type="project" value="UniProtKB-EC"/>
</dbReference>
<evidence type="ECO:0000256" key="2">
    <source>
        <dbReference type="ARBA" id="ARBA00008621"/>
    </source>
</evidence>
<dbReference type="EC" id="4.1.1.112" evidence="9"/>
<evidence type="ECO:0000256" key="9">
    <source>
        <dbReference type="RuleBase" id="RU004338"/>
    </source>
</evidence>
<reference evidence="11" key="3">
    <citation type="submission" date="2015-06" db="UniProtKB">
        <authorList>
            <consortium name="EnsemblProtists"/>
        </authorList>
    </citation>
    <scope>IDENTIFICATION</scope>
</reference>
<evidence type="ECO:0000256" key="1">
    <source>
        <dbReference type="ARBA" id="ARBA00001342"/>
    </source>
</evidence>
<reference evidence="10 12" key="1">
    <citation type="journal article" date="2012" name="Nature">
        <title>Algal genomes reveal evolutionary mosaicism and the fate of nucleomorphs.</title>
        <authorList>
            <consortium name="DOE Joint Genome Institute"/>
            <person name="Curtis B.A."/>
            <person name="Tanifuji G."/>
            <person name="Burki F."/>
            <person name="Gruber A."/>
            <person name="Irimia M."/>
            <person name="Maruyama S."/>
            <person name="Arias M.C."/>
            <person name="Ball S.G."/>
            <person name="Gile G.H."/>
            <person name="Hirakawa Y."/>
            <person name="Hopkins J.F."/>
            <person name="Kuo A."/>
            <person name="Rensing S.A."/>
            <person name="Schmutz J."/>
            <person name="Symeonidi A."/>
            <person name="Elias M."/>
            <person name="Eveleigh R.J."/>
            <person name="Herman E.K."/>
            <person name="Klute M.J."/>
            <person name="Nakayama T."/>
            <person name="Obornik M."/>
            <person name="Reyes-Prieto A."/>
            <person name="Armbrust E.V."/>
            <person name="Aves S.J."/>
            <person name="Beiko R.G."/>
            <person name="Coutinho P."/>
            <person name="Dacks J.B."/>
            <person name="Durnford D.G."/>
            <person name="Fast N.M."/>
            <person name="Green B.R."/>
            <person name="Grisdale C.J."/>
            <person name="Hempel F."/>
            <person name="Henrissat B."/>
            <person name="Hoppner M.P."/>
            <person name="Ishida K."/>
            <person name="Kim E."/>
            <person name="Koreny L."/>
            <person name="Kroth P.G."/>
            <person name="Liu Y."/>
            <person name="Malik S.B."/>
            <person name="Maier U.G."/>
            <person name="McRose D."/>
            <person name="Mock T."/>
            <person name="Neilson J.A."/>
            <person name="Onodera N.T."/>
            <person name="Poole A.M."/>
            <person name="Pritham E.J."/>
            <person name="Richards T.A."/>
            <person name="Rocap G."/>
            <person name="Roy S.W."/>
            <person name="Sarai C."/>
            <person name="Schaack S."/>
            <person name="Shirato S."/>
            <person name="Slamovits C.H."/>
            <person name="Spencer D.F."/>
            <person name="Suzuki S."/>
            <person name="Worden A.Z."/>
            <person name="Zauner S."/>
            <person name="Barry K."/>
            <person name="Bell C."/>
            <person name="Bharti A.K."/>
            <person name="Crow J.A."/>
            <person name="Grimwood J."/>
            <person name="Kramer R."/>
            <person name="Lindquist E."/>
            <person name="Lucas S."/>
            <person name="Salamov A."/>
            <person name="McFadden G.I."/>
            <person name="Lane C.E."/>
            <person name="Keeling P.J."/>
            <person name="Gray M.W."/>
            <person name="Grigoriev I.V."/>
            <person name="Archibald J.M."/>
        </authorList>
    </citation>
    <scope>NUCLEOTIDE SEQUENCE</scope>
    <source>
        <strain evidence="10 12">CCMP2712</strain>
    </source>
</reference>
<gene>
    <name evidence="10" type="ORF">GUITHDRAFT_98616</name>
</gene>
<dbReference type="PANTHER" id="PTHR33254:SF4">
    <property type="entry name" value="4-HYDROXY-4-METHYL-2-OXOGLUTARATE ALDOLASE 3-RELATED"/>
    <property type="match status" value="1"/>
</dbReference>
<dbReference type="AlphaFoldDB" id="L1I940"/>
<evidence type="ECO:0000256" key="4">
    <source>
        <dbReference type="ARBA" id="ARBA00022723"/>
    </source>
</evidence>
<dbReference type="GO" id="GO:0046872">
    <property type="term" value="F:metal ion binding"/>
    <property type="evidence" value="ECO:0007669"/>
    <property type="project" value="UniProtKB-KW"/>
</dbReference>
<feature type="binding site" evidence="8">
    <location>
        <begin position="133"/>
        <end position="136"/>
    </location>
    <ligand>
        <name>substrate</name>
    </ligand>
</feature>
<dbReference type="eggNOG" id="ENOG502S32I">
    <property type="taxonomic scope" value="Eukaryota"/>
</dbReference>
<evidence type="ECO:0000313" key="10">
    <source>
        <dbReference type="EMBL" id="EKX32355.1"/>
    </source>
</evidence>
<evidence type="ECO:0000256" key="8">
    <source>
        <dbReference type="PIRSR" id="PIRSR605493-1"/>
    </source>
</evidence>
<proteinExistence type="inferred from homology"/>
<keyword evidence="12" id="KW-1185">Reference proteome</keyword>
<feature type="binding site" evidence="8">
    <location>
        <position position="155"/>
    </location>
    <ligand>
        <name>substrate</name>
    </ligand>
</feature>
<dbReference type="InterPro" id="IPR010203">
    <property type="entry name" value="RraA"/>
</dbReference>
<evidence type="ECO:0000313" key="12">
    <source>
        <dbReference type="Proteomes" id="UP000011087"/>
    </source>
</evidence>
<comment type="catalytic activity">
    <reaction evidence="7 9">
        <text>oxaloacetate + H(+) = pyruvate + CO2</text>
        <dbReference type="Rhea" id="RHEA:15641"/>
        <dbReference type="ChEBI" id="CHEBI:15361"/>
        <dbReference type="ChEBI" id="CHEBI:15378"/>
        <dbReference type="ChEBI" id="CHEBI:16452"/>
        <dbReference type="ChEBI" id="CHEBI:16526"/>
        <dbReference type="EC" id="4.1.1.112"/>
    </reaction>
</comment>
<reference evidence="12" key="2">
    <citation type="submission" date="2012-11" db="EMBL/GenBank/DDBJ databases">
        <authorList>
            <person name="Kuo A."/>
            <person name="Curtis B.A."/>
            <person name="Tanifuji G."/>
            <person name="Burki F."/>
            <person name="Gruber A."/>
            <person name="Irimia M."/>
            <person name="Maruyama S."/>
            <person name="Arias M.C."/>
            <person name="Ball S.G."/>
            <person name="Gile G.H."/>
            <person name="Hirakawa Y."/>
            <person name="Hopkins J.F."/>
            <person name="Rensing S.A."/>
            <person name="Schmutz J."/>
            <person name="Symeonidi A."/>
            <person name="Elias M."/>
            <person name="Eveleigh R.J."/>
            <person name="Herman E.K."/>
            <person name="Klute M.J."/>
            <person name="Nakayama T."/>
            <person name="Obornik M."/>
            <person name="Reyes-Prieto A."/>
            <person name="Armbrust E.V."/>
            <person name="Aves S.J."/>
            <person name="Beiko R.G."/>
            <person name="Coutinho P."/>
            <person name="Dacks J.B."/>
            <person name="Durnford D.G."/>
            <person name="Fast N.M."/>
            <person name="Green B.R."/>
            <person name="Grisdale C."/>
            <person name="Hempe F."/>
            <person name="Henrissat B."/>
            <person name="Hoppner M.P."/>
            <person name="Ishida K.-I."/>
            <person name="Kim E."/>
            <person name="Koreny L."/>
            <person name="Kroth P.G."/>
            <person name="Liu Y."/>
            <person name="Malik S.-B."/>
            <person name="Maier U.G."/>
            <person name="McRose D."/>
            <person name="Mock T."/>
            <person name="Neilson J.A."/>
            <person name="Onodera N.T."/>
            <person name="Poole A.M."/>
            <person name="Pritham E.J."/>
            <person name="Richards T.A."/>
            <person name="Rocap G."/>
            <person name="Roy S.W."/>
            <person name="Sarai C."/>
            <person name="Schaack S."/>
            <person name="Shirato S."/>
            <person name="Slamovits C.H."/>
            <person name="Spencer D.F."/>
            <person name="Suzuki S."/>
            <person name="Worden A.Z."/>
            <person name="Zauner S."/>
            <person name="Barry K."/>
            <person name="Bell C."/>
            <person name="Bharti A.K."/>
            <person name="Crow J.A."/>
            <person name="Grimwood J."/>
            <person name="Kramer R."/>
            <person name="Lindquist E."/>
            <person name="Lucas S."/>
            <person name="Salamov A."/>
            <person name="McFadden G.I."/>
            <person name="Lane C.E."/>
            <person name="Keeling P.J."/>
            <person name="Gray M.W."/>
            <person name="Grigoriev I.V."/>
            <person name="Archibald J.M."/>
        </authorList>
    </citation>
    <scope>NUCLEOTIDE SEQUENCE</scope>
    <source>
        <strain evidence="12">CCMP2712</strain>
    </source>
</reference>
<comment type="cofactor">
    <cofactor evidence="9">
        <name>a divalent metal cation</name>
        <dbReference type="ChEBI" id="CHEBI:60240"/>
    </cofactor>
</comment>
<name>L1I940_GUITC</name>
<evidence type="ECO:0000256" key="6">
    <source>
        <dbReference type="ARBA" id="ARBA00025046"/>
    </source>
</evidence>
<dbReference type="SUPFAM" id="SSF89562">
    <property type="entry name" value="RraA-like"/>
    <property type="match status" value="1"/>
</dbReference>
<keyword evidence="5 9" id="KW-0456">Lyase</keyword>
<dbReference type="EC" id="4.1.3.17" evidence="9"/>
<dbReference type="HOGENOM" id="CLU_072626_4_0_1"/>
<evidence type="ECO:0000313" key="11">
    <source>
        <dbReference type="EnsemblProtists" id="EKX32355"/>
    </source>
</evidence>
<dbReference type="PaxDb" id="55529-EKX32355"/>
<dbReference type="EMBL" id="JH993194">
    <property type="protein sequence ID" value="EKX32355.1"/>
    <property type="molecule type" value="Genomic_DNA"/>
</dbReference>
<keyword evidence="8" id="KW-0460">Magnesium</keyword>
<comment type="cofactor">
    <cofactor evidence="8">
        <name>Mg(2+)</name>
        <dbReference type="ChEBI" id="CHEBI:18420"/>
    </cofactor>
</comment>
<dbReference type="KEGG" id="gtt:GUITHDRAFT_98616"/>
<dbReference type="GO" id="GO:0008948">
    <property type="term" value="F:oxaloacetate decarboxylase activity"/>
    <property type="evidence" value="ECO:0007669"/>
    <property type="project" value="UniProtKB-EC"/>
</dbReference>
<dbReference type="GeneID" id="17289093"/>
<accession>L1I940</accession>
<comment type="catalytic activity">
    <reaction evidence="1 9">
        <text>4-hydroxy-4-methyl-2-oxoglutarate = 2 pyruvate</text>
        <dbReference type="Rhea" id="RHEA:22748"/>
        <dbReference type="ChEBI" id="CHEBI:15361"/>
        <dbReference type="ChEBI" id="CHEBI:58276"/>
        <dbReference type="EC" id="4.1.3.17"/>
    </reaction>
</comment>
<protein>
    <recommendedName>
        <fullName evidence="9">4-hydroxy-4-methyl-2-oxoglutarate aldolase</fullName>
        <shortName evidence="9">HMG aldolase</shortName>
        <ecNumber evidence="9">4.1.1.112</ecNumber>
        <ecNumber evidence="9">4.1.3.17</ecNumber>
    </recommendedName>
    <alternativeName>
        <fullName evidence="9">Oxaloacetate decarboxylase</fullName>
    </alternativeName>
</protein>
<dbReference type="GO" id="GO:0051252">
    <property type="term" value="P:regulation of RNA metabolic process"/>
    <property type="evidence" value="ECO:0007669"/>
    <property type="project" value="InterPro"/>
</dbReference>